<feature type="compositionally biased region" description="Basic and acidic residues" evidence="1">
    <location>
        <begin position="43"/>
        <end position="54"/>
    </location>
</feature>
<name>A0A370L267_9HYPH</name>
<proteinExistence type="predicted"/>
<comment type="caution">
    <text evidence="2">The sequence shown here is derived from an EMBL/GenBank/DDBJ whole genome shotgun (WGS) entry which is preliminary data.</text>
</comment>
<reference evidence="3" key="1">
    <citation type="submission" date="2018-07" db="EMBL/GenBank/DDBJ databases">
        <authorList>
            <person name="Safronova V.I."/>
            <person name="Chirak E.R."/>
            <person name="Sazanova A.L."/>
        </authorList>
    </citation>
    <scope>NUCLEOTIDE SEQUENCE [LARGE SCALE GENOMIC DNA]</scope>
    <source>
        <strain evidence="3">RCAM04685</strain>
    </source>
</reference>
<evidence type="ECO:0000313" key="2">
    <source>
        <dbReference type="EMBL" id="RDJ22205.1"/>
    </source>
</evidence>
<feature type="region of interest" description="Disordered" evidence="1">
    <location>
        <begin position="211"/>
        <end position="230"/>
    </location>
</feature>
<keyword evidence="3" id="KW-1185">Reference proteome</keyword>
<dbReference type="EMBL" id="QQTP01000011">
    <property type="protein sequence ID" value="RDJ22205.1"/>
    <property type="molecule type" value="Genomic_DNA"/>
</dbReference>
<accession>A0A370L267</accession>
<feature type="compositionally biased region" description="Polar residues" evidence="1">
    <location>
        <begin position="213"/>
        <end position="227"/>
    </location>
</feature>
<gene>
    <name evidence="2" type="ORF">DWE98_20125</name>
</gene>
<feature type="region of interest" description="Disordered" evidence="1">
    <location>
        <begin position="34"/>
        <end position="62"/>
    </location>
</feature>
<dbReference type="AlphaFoldDB" id="A0A370L267"/>
<dbReference type="RefSeq" id="WP_114831084.1">
    <property type="nucleotide sequence ID" value="NZ_QQTO01000034.1"/>
</dbReference>
<evidence type="ECO:0000256" key="1">
    <source>
        <dbReference type="SAM" id="MobiDB-lite"/>
    </source>
</evidence>
<sequence>MNSGGITEAIWHFAGYLHIAEEVARSATLYSGDPQAPLPVDDPALRREPERAPSFDEMPSQPVLIRDPAPFDPHSAIPKVVMPPPIPVGTKLYLYAPPLKPQELPAEPDLDRGPSLRSGERVIHVEYQPGGTENLIDIRQVNHASDRDLVTSDAVIGPDGMPVIQPELHLEAVRDAMIARAVDAVPDNLPAASGADTETLIDVFTARGASWAETGSPNPDGSPTQSAPVGRIVDGEAGAAEPPAPSVLQIAPWRPDEAAPADVVEKQITRAEPTGGVATLAETGLNVQINAAAIVDANEATGSLMVGGNHYFSRGIVQVNVLTDNDHVDIAVAGALRPLVVTGGNEVHNIAEFVTHVMSASVHGAAATPLWSVDVMPGDFYDVRSLFQINDLDDSDRIVQAESGTYVDLSTGGNQQINLAEIRGIDSYDIIIVRGDYYRADWIYQYNIVLDSDHARLFATGGAEDDTAVTTGFNRLTNLATIETYDSPAFRDMNDAQHELMRALGTGVTILIPNSDWNLYGAGETLHVLYVSGDYFDINSVTQVNLLTDADQSLQASAQAGTQQGLAAGGNSALNEAHIIDPGTLSAATYLGGMAYEESVLIQTNMITDSDTVTIHDTQTLLSELVAFAHDDGQDGTLQGAAPQPVDPAQHDHLMSNMLC</sequence>
<evidence type="ECO:0008006" key="4">
    <source>
        <dbReference type="Google" id="ProtNLM"/>
    </source>
</evidence>
<organism evidence="2 3">
    <name type="scientific">Bosea caraganae</name>
    <dbReference type="NCBI Taxonomy" id="2763117"/>
    <lineage>
        <taxon>Bacteria</taxon>
        <taxon>Pseudomonadati</taxon>
        <taxon>Pseudomonadota</taxon>
        <taxon>Alphaproteobacteria</taxon>
        <taxon>Hyphomicrobiales</taxon>
        <taxon>Boseaceae</taxon>
        <taxon>Bosea</taxon>
    </lineage>
</organism>
<evidence type="ECO:0000313" key="3">
    <source>
        <dbReference type="Proteomes" id="UP000255207"/>
    </source>
</evidence>
<dbReference type="Proteomes" id="UP000255207">
    <property type="component" value="Unassembled WGS sequence"/>
</dbReference>
<dbReference type="OrthoDB" id="8283038at2"/>
<protein>
    <recommendedName>
        <fullName evidence="4">Type I secretion protein</fullName>
    </recommendedName>
</protein>